<gene>
    <name evidence="1" type="ORF">KPL71_002398</name>
</gene>
<organism evidence="1 2">
    <name type="scientific">Citrus sinensis</name>
    <name type="common">Sweet orange</name>
    <name type="synonym">Citrus aurantium var. sinensis</name>
    <dbReference type="NCBI Taxonomy" id="2711"/>
    <lineage>
        <taxon>Eukaryota</taxon>
        <taxon>Viridiplantae</taxon>
        <taxon>Streptophyta</taxon>
        <taxon>Embryophyta</taxon>
        <taxon>Tracheophyta</taxon>
        <taxon>Spermatophyta</taxon>
        <taxon>Magnoliopsida</taxon>
        <taxon>eudicotyledons</taxon>
        <taxon>Gunneridae</taxon>
        <taxon>Pentapetalae</taxon>
        <taxon>rosids</taxon>
        <taxon>malvids</taxon>
        <taxon>Sapindales</taxon>
        <taxon>Rutaceae</taxon>
        <taxon>Aurantioideae</taxon>
        <taxon>Citrus</taxon>
    </lineage>
</organism>
<accession>A0ACB8P5V5</accession>
<evidence type="ECO:0000313" key="2">
    <source>
        <dbReference type="Proteomes" id="UP000829398"/>
    </source>
</evidence>
<sequence>MMRLRLRRRRRRKSDKTDNICCNRTKTRYGADKLVCRKRDAWRNELVGCGGRVGSGVGDYWMLCGVRITGDLMMLEYLVPRDSGNKTNETTISRFKKLVIGMAGVAMTTIGKTWTADESQSSISSNRKHSLVGDLFALLSAMTYGLFTVLLKKFCGEGGAKLDVQKLVGYIGLFTLVALWWLVWPLTAMGIEPKFAFPHSAKTAEIIIANGFVGNFVSDYFWALGVVRTSPLVAALGVSLTIPLAMLEDMFIHHQHYSPIYIIGSVQVFLGFVHSIYCGLDFTKTETIVSFKNSRSTTIANMPQGLSSHFDIANCKCKFHNLDDGWPTPMALDIVLAFVL</sequence>
<protein>
    <submittedName>
        <fullName evidence="1">EamA domain-containing protein</fullName>
    </submittedName>
</protein>
<dbReference type="Proteomes" id="UP000829398">
    <property type="component" value="Chromosome 1"/>
</dbReference>
<proteinExistence type="predicted"/>
<evidence type="ECO:0000313" key="1">
    <source>
        <dbReference type="EMBL" id="KAH9805356.1"/>
    </source>
</evidence>
<reference evidence="2" key="1">
    <citation type="journal article" date="2023" name="Hortic. Res.">
        <title>A chromosome-level phased genome enabling allele-level studies in sweet orange: a case study on citrus Huanglongbing tolerance.</title>
        <authorList>
            <person name="Wu B."/>
            <person name="Yu Q."/>
            <person name="Deng Z."/>
            <person name="Duan Y."/>
            <person name="Luo F."/>
            <person name="Gmitter F. Jr."/>
        </authorList>
    </citation>
    <scope>NUCLEOTIDE SEQUENCE [LARGE SCALE GENOMIC DNA]</scope>
    <source>
        <strain evidence="2">cv. Valencia</strain>
    </source>
</reference>
<comment type="caution">
    <text evidence="1">The sequence shown here is derived from an EMBL/GenBank/DDBJ whole genome shotgun (WGS) entry which is preliminary data.</text>
</comment>
<keyword evidence="2" id="KW-1185">Reference proteome</keyword>
<dbReference type="EMBL" id="CM039170">
    <property type="protein sequence ID" value="KAH9805356.1"/>
    <property type="molecule type" value="Genomic_DNA"/>
</dbReference>
<name>A0ACB8P5V5_CITSI</name>